<evidence type="ECO:0000256" key="5">
    <source>
        <dbReference type="ARBA" id="ARBA00022801"/>
    </source>
</evidence>
<evidence type="ECO:0000259" key="13">
    <source>
        <dbReference type="Pfam" id="PF00768"/>
    </source>
</evidence>
<gene>
    <name evidence="16" type="primary">dacD</name>
    <name evidence="16" type="ORF">NCTC10293_00116</name>
</gene>
<proteinExistence type="inferred from homology"/>
<dbReference type="Gene3D" id="3.90.190.20">
    <property type="entry name" value="Mur ligase, C-terminal domain"/>
    <property type="match status" value="1"/>
</dbReference>
<keyword evidence="5 16" id="KW-0378">Hydrolase</keyword>
<dbReference type="GO" id="GO:0009002">
    <property type="term" value="F:serine-type D-Ala-D-Ala carboxypeptidase activity"/>
    <property type="evidence" value="ECO:0007669"/>
    <property type="project" value="UniProtKB-EC"/>
</dbReference>
<feature type="active site" description="Proton acceptor" evidence="10">
    <location>
        <position position="353"/>
    </location>
</feature>
<evidence type="ECO:0000256" key="1">
    <source>
        <dbReference type="ARBA" id="ARBA00007164"/>
    </source>
</evidence>
<dbReference type="EC" id="3.4.16.4" evidence="16"/>
<dbReference type="Pfam" id="PF02875">
    <property type="entry name" value="Mur_ligase_C"/>
    <property type="match status" value="1"/>
</dbReference>
<dbReference type="InterPro" id="IPR012338">
    <property type="entry name" value="Beta-lactam/transpept-like"/>
</dbReference>
<keyword evidence="2" id="KW-0436">Ligase</keyword>
<evidence type="ECO:0000256" key="10">
    <source>
        <dbReference type="PIRSR" id="PIRSR618044-1"/>
    </source>
</evidence>
<dbReference type="Pfam" id="PF08245">
    <property type="entry name" value="Mur_ligase_M"/>
    <property type="match status" value="1"/>
</dbReference>
<keyword evidence="9" id="KW-0961">Cell wall biogenesis/degradation</keyword>
<evidence type="ECO:0000256" key="2">
    <source>
        <dbReference type="ARBA" id="ARBA00022598"/>
    </source>
</evidence>
<evidence type="ECO:0000256" key="9">
    <source>
        <dbReference type="ARBA" id="ARBA00023316"/>
    </source>
</evidence>
<dbReference type="SUPFAM" id="SSF56601">
    <property type="entry name" value="beta-lactamase/transpeptidase-like"/>
    <property type="match status" value="1"/>
</dbReference>
<dbReference type="Gene3D" id="3.40.1190.10">
    <property type="entry name" value="Mur-like, catalytic domain"/>
    <property type="match status" value="1"/>
</dbReference>
<dbReference type="GO" id="GO:0005524">
    <property type="term" value="F:ATP binding"/>
    <property type="evidence" value="ECO:0007669"/>
    <property type="project" value="UniProtKB-KW"/>
</dbReference>
<dbReference type="SUPFAM" id="SSF53244">
    <property type="entry name" value="MurD-like peptide ligases, peptide-binding domain"/>
    <property type="match status" value="1"/>
</dbReference>
<dbReference type="InterPro" id="IPR051046">
    <property type="entry name" value="MurCDEF_CellWall_CoF430Synth"/>
</dbReference>
<keyword evidence="4" id="KW-0547">Nucleotide-binding</keyword>
<dbReference type="InterPro" id="IPR018044">
    <property type="entry name" value="Peptidase_S11"/>
</dbReference>
<dbReference type="Gene3D" id="3.40.710.10">
    <property type="entry name" value="DD-peptidase/beta-lactamase superfamily"/>
    <property type="match status" value="1"/>
</dbReference>
<evidence type="ECO:0000256" key="12">
    <source>
        <dbReference type="RuleBase" id="RU004016"/>
    </source>
</evidence>
<dbReference type="AlphaFoldDB" id="A0A378R3C5"/>
<keyword evidence="8" id="KW-0573">Peptidoglycan synthesis</keyword>
<evidence type="ECO:0000259" key="15">
    <source>
        <dbReference type="Pfam" id="PF08245"/>
    </source>
</evidence>
<dbReference type="EMBL" id="UGQE01000001">
    <property type="protein sequence ID" value="STZ09806.1"/>
    <property type="molecule type" value="Genomic_DNA"/>
</dbReference>
<reference evidence="16 17" key="1">
    <citation type="submission" date="2018-06" db="EMBL/GenBank/DDBJ databases">
        <authorList>
            <consortium name="Pathogen Informatics"/>
            <person name="Doyle S."/>
        </authorList>
    </citation>
    <scope>NUCLEOTIDE SEQUENCE [LARGE SCALE GENOMIC DNA]</scope>
    <source>
        <strain evidence="16 17">NCTC10293</strain>
    </source>
</reference>
<keyword evidence="6" id="KW-0067">ATP-binding</keyword>
<evidence type="ECO:0000256" key="7">
    <source>
        <dbReference type="ARBA" id="ARBA00022960"/>
    </source>
</evidence>
<evidence type="ECO:0000256" key="3">
    <source>
        <dbReference type="ARBA" id="ARBA00022729"/>
    </source>
</evidence>
<evidence type="ECO:0000313" key="17">
    <source>
        <dbReference type="Proteomes" id="UP000255279"/>
    </source>
</evidence>
<dbReference type="InterPro" id="IPR036615">
    <property type="entry name" value="Mur_ligase_C_dom_sf"/>
</dbReference>
<feature type="active site" evidence="10">
    <location>
        <position position="408"/>
    </location>
</feature>
<dbReference type="SUPFAM" id="SSF53623">
    <property type="entry name" value="MurD-like peptide ligases, catalytic domain"/>
    <property type="match status" value="1"/>
</dbReference>
<feature type="binding site" evidence="11">
    <location>
        <position position="510"/>
    </location>
    <ligand>
        <name>substrate</name>
    </ligand>
</feature>
<dbReference type="GO" id="GO:0016881">
    <property type="term" value="F:acid-amino acid ligase activity"/>
    <property type="evidence" value="ECO:0007669"/>
    <property type="project" value="InterPro"/>
</dbReference>
<evidence type="ECO:0000256" key="4">
    <source>
        <dbReference type="ARBA" id="ARBA00022741"/>
    </source>
</evidence>
<feature type="domain" description="Mur ligase C-terminal" evidence="14">
    <location>
        <begin position="163"/>
        <end position="284"/>
    </location>
</feature>
<dbReference type="PANTHER" id="PTHR43024">
    <property type="entry name" value="UDP-N-ACETYLMURAMOYL-TRIPEPTIDE--D-ALANYL-D-ALANINE LIGASE"/>
    <property type="match status" value="1"/>
</dbReference>
<dbReference type="PANTHER" id="PTHR43024:SF1">
    <property type="entry name" value="UDP-N-ACETYLMURAMOYL-TRIPEPTIDE--D-ALANYL-D-ALANINE LIGASE"/>
    <property type="match status" value="1"/>
</dbReference>
<dbReference type="InterPro" id="IPR004101">
    <property type="entry name" value="Mur_ligase_C"/>
</dbReference>
<keyword evidence="7" id="KW-0133">Cell shape</keyword>
<dbReference type="InterPro" id="IPR001967">
    <property type="entry name" value="Peptidase_S11_N"/>
</dbReference>
<dbReference type="GO" id="GO:0006508">
    <property type="term" value="P:proteolysis"/>
    <property type="evidence" value="ECO:0007669"/>
    <property type="project" value="InterPro"/>
</dbReference>
<accession>A0A378R3C5</accession>
<organism evidence="16 17">
    <name type="scientific">Moraxella caviae</name>
    <dbReference type="NCBI Taxonomy" id="34060"/>
    <lineage>
        <taxon>Bacteria</taxon>
        <taxon>Pseudomonadati</taxon>
        <taxon>Pseudomonadota</taxon>
        <taxon>Gammaproteobacteria</taxon>
        <taxon>Moraxellales</taxon>
        <taxon>Moraxellaceae</taxon>
        <taxon>Moraxella</taxon>
    </lineage>
</organism>
<feature type="domain" description="Mur ligase central" evidence="15">
    <location>
        <begin position="10"/>
        <end position="129"/>
    </location>
</feature>
<comment type="similarity">
    <text evidence="1 12">Belongs to the peptidase S11 family.</text>
</comment>
<dbReference type="InterPro" id="IPR036565">
    <property type="entry name" value="Mur-like_cat_sf"/>
</dbReference>
<keyword evidence="16" id="KW-0645">Protease</keyword>
<protein>
    <submittedName>
        <fullName evidence="16">D-alanyl-D-alanine carboxypeptidase dacD</fullName>
        <ecNumber evidence="16">3.4.16.4</ecNumber>
    </submittedName>
</protein>
<dbReference type="Proteomes" id="UP000255279">
    <property type="component" value="Unassembled WGS sequence"/>
</dbReference>
<dbReference type="InterPro" id="IPR013221">
    <property type="entry name" value="Mur_ligase_cen"/>
</dbReference>
<name>A0A378R3C5_9GAMM</name>
<evidence type="ECO:0000313" key="16">
    <source>
        <dbReference type="EMBL" id="STZ09806.1"/>
    </source>
</evidence>
<evidence type="ECO:0000259" key="14">
    <source>
        <dbReference type="Pfam" id="PF02875"/>
    </source>
</evidence>
<sequence>MAIGNMSLNSQLAKPDVAIITNIAAAHLEYHHDLDTVALKKSRIFDAMQPNALAVVCRDIAQFELIAQAAQQKQLTLISYGEHPDADVRLLSYSQGLGKITAFGETLELRLNVLGKHFMLNALAIIAIAKKQGLDLAKILAALSAFRPVEGRGNQFTAEHAGKTITVINDAYNANPISMQAALLAFADHPAASTQKVLILGDMLELGADSEHYHRALAEHIHTHTARCVLLVGDASRATFDTLKARWANDSTTPTLAHFANRAELKSALADVLQQGDTVLIKASHGIGLEGVFQPLNAENSQPASQPASQNSVAAAILLANSPASKSTIKNGTLDITFAKRADEPKNPASLSKLLTAMLIWDKIHAHGINPAKHCLAFAHQLPQHRQYFTPNEQVSLLDLLSAMLILSCNDSAHLLARWHSGNEAAFVKQMNQLSQKLGMTHSHWTRSSGLEFKHARTTAYDLVILAEHFVQHYPTLSQLCAKPAFHRHGKNWASTNILLKEYPKLKGLKTGNLVGVGSNLILHWQQADRLHFAIILGAANSKERFEIGREVLEKS</sequence>
<evidence type="ECO:0000256" key="8">
    <source>
        <dbReference type="ARBA" id="ARBA00022984"/>
    </source>
</evidence>
<dbReference type="GO" id="GO:0008360">
    <property type="term" value="P:regulation of cell shape"/>
    <property type="evidence" value="ECO:0007669"/>
    <property type="project" value="UniProtKB-KW"/>
</dbReference>
<dbReference type="Pfam" id="PF00768">
    <property type="entry name" value="Peptidase_S11"/>
    <property type="match status" value="1"/>
</dbReference>
<feature type="active site" description="Acyl-ester intermediate" evidence="10">
    <location>
        <position position="350"/>
    </location>
</feature>
<keyword evidence="3" id="KW-0732">Signal</keyword>
<feature type="domain" description="Peptidase S11 D-alanyl-D-alanine carboxypeptidase A N-terminal" evidence="13">
    <location>
        <begin position="334"/>
        <end position="539"/>
    </location>
</feature>
<dbReference type="PRINTS" id="PR00725">
    <property type="entry name" value="DADACBPTASE1"/>
</dbReference>
<keyword evidence="16" id="KW-0121">Carboxypeptidase</keyword>
<evidence type="ECO:0000256" key="6">
    <source>
        <dbReference type="ARBA" id="ARBA00022840"/>
    </source>
</evidence>
<evidence type="ECO:0000256" key="11">
    <source>
        <dbReference type="PIRSR" id="PIRSR618044-2"/>
    </source>
</evidence>
<dbReference type="GO" id="GO:0071555">
    <property type="term" value="P:cell wall organization"/>
    <property type="evidence" value="ECO:0007669"/>
    <property type="project" value="UniProtKB-KW"/>
</dbReference>
<dbReference type="GO" id="GO:0009252">
    <property type="term" value="P:peptidoglycan biosynthetic process"/>
    <property type="evidence" value="ECO:0007669"/>
    <property type="project" value="UniProtKB-KW"/>
</dbReference>